<organism evidence="1 2">
    <name type="scientific">Nonomuraea phyllanthi</name>
    <dbReference type="NCBI Taxonomy" id="2219224"/>
    <lineage>
        <taxon>Bacteria</taxon>
        <taxon>Bacillati</taxon>
        <taxon>Actinomycetota</taxon>
        <taxon>Actinomycetes</taxon>
        <taxon>Streptosporangiales</taxon>
        <taxon>Streptosporangiaceae</taxon>
        <taxon>Nonomuraea</taxon>
    </lineage>
</organism>
<dbReference type="Proteomes" id="UP000312512">
    <property type="component" value="Unassembled WGS sequence"/>
</dbReference>
<reference evidence="1 2" key="1">
    <citation type="submission" date="2019-10" db="EMBL/GenBank/DDBJ databases">
        <title>Nonomuraea sp. nov., isolated from Phyllanthus amarus.</title>
        <authorList>
            <person name="Klykleung N."/>
            <person name="Tanasupawat S."/>
        </authorList>
    </citation>
    <scope>NUCLEOTIDE SEQUENCE [LARGE SCALE GENOMIC DNA]</scope>
    <source>
        <strain evidence="1 2">PA1-10</strain>
    </source>
</reference>
<dbReference type="EMBL" id="VDLX02000028">
    <property type="protein sequence ID" value="KAB8186914.1"/>
    <property type="molecule type" value="Genomic_DNA"/>
</dbReference>
<evidence type="ECO:0000313" key="2">
    <source>
        <dbReference type="Proteomes" id="UP000312512"/>
    </source>
</evidence>
<gene>
    <name evidence="1" type="ORF">FH608_046340</name>
</gene>
<accession>A0A5C4V6U4</accession>
<dbReference type="RefSeq" id="WP_139637578.1">
    <property type="nucleotide sequence ID" value="NZ_VDLX02000028.1"/>
</dbReference>
<comment type="caution">
    <text evidence="1">The sequence shown here is derived from an EMBL/GenBank/DDBJ whole genome shotgun (WGS) entry which is preliminary data.</text>
</comment>
<sequence length="88" mass="9774">MTTAVREINLGTLNRDRQGRYAKVFTLSYETRAKGSGETVKVVRHLPASGVETIGKVLMKASEDVAWNIEVLDNDGNDCTFDFAYFQG</sequence>
<name>A0A5C4V6U4_9ACTN</name>
<proteinExistence type="predicted"/>
<evidence type="ECO:0000313" key="1">
    <source>
        <dbReference type="EMBL" id="KAB8186914.1"/>
    </source>
</evidence>
<dbReference type="AlphaFoldDB" id="A0A5C4V6U4"/>
<protein>
    <submittedName>
        <fullName evidence="1">Uncharacterized protein</fullName>
    </submittedName>
</protein>
<keyword evidence="2" id="KW-1185">Reference proteome</keyword>
<dbReference type="OrthoDB" id="3518795at2"/>